<comment type="caution">
    <text evidence="1">The sequence shown here is derived from an EMBL/GenBank/DDBJ whole genome shotgun (WGS) entry which is preliminary data.</text>
</comment>
<name>A0A3E2B2L0_9FIRM</name>
<dbReference type="GeneID" id="97995713"/>
<dbReference type="AlphaFoldDB" id="A0A3E2B2L0"/>
<keyword evidence="2" id="KW-1185">Reference proteome</keyword>
<dbReference type="Proteomes" id="UP000260649">
    <property type="component" value="Unassembled WGS sequence"/>
</dbReference>
<reference evidence="1 2" key="1">
    <citation type="submission" date="2018-07" db="EMBL/GenBank/DDBJ databases">
        <title>GABA Modulating Bacteria of the Human Gut Microbiota.</title>
        <authorList>
            <person name="Strandwitz P."/>
            <person name="Kim K.H."/>
            <person name="Terekhova D."/>
            <person name="Liu J.K."/>
            <person name="Sharma A."/>
            <person name="Levering J."/>
            <person name="Mcdonald D."/>
            <person name="Dietrich D."/>
            <person name="Ramadhar T.R."/>
            <person name="Lekbua A."/>
            <person name="Mroue N."/>
            <person name="Liston C."/>
            <person name="Stewart E.J."/>
            <person name="Dubin M.J."/>
            <person name="Zengler K."/>
            <person name="Knight R."/>
            <person name="Gilbert J.A."/>
            <person name="Clardy J."/>
            <person name="Lewis K."/>
        </authorList>
    </citation>
    <scope>NUCLEOTIDE SEQUENCE [LARGE SCALE GENOMIC DNA]</scope>
    <source>
        <strain evidence="1 2">KLE1738</strain>
    </source>
</reference>
<gene>
    <name evidence="1" type="ORF">DV520_08220</name>
</gene>
<sequence length="312" mass="33637">MKPLHPPRFLPLILAAAACGLAALCLWQVLQLKSQLKDTTLSQAEQLSAMDATLQALPHQMEDALHTQASLLANYDWHYGDLNPETGTLPVTFTAVPKEQTASVTTATLVCNGKSYPMEAQDTGSFTVTVEVPLLQSLAFQQVILAEGPQQRIEALDLQEAAGTEELLHPWITLDTTASLENDQLVYEDGSLSIAQMTPGQVQSVTMVAAVDGKEVGKTPIPWEDVPEGSEAYFPFDTAYPAASGRVFTLSAEVVDSYGLRYVILVDQLSLQPDSGSAVSTPEDGPEGAASMKVYSSQGSLLWEGRMDTFPY</sequence>
<dbReference type="OrthoDB" id="10018958at2"/>
<organism evidence="1 2">
    <name type="scientific">Evtepia gabavorous</name>
    <dbReference type="NCBI Taxonomy" id="2211183"/>
    <lineage>
        <taxon>Bacteria</taxon>
        <taxon>Bacillati</taxon>
        <taxon>Bacillota</taxon>
        <taxon>Clostridia</taxon>
        <taxon>Eubacteriales</taxon>
        <taxon>Evtepia</taxon>
    </lineage>
</organism>
<dbReference type="RefSeq" id="WP_117142412.1">
    <property type="nucleotide sequence ID" value="NZ_CAKXKJ010000005.1"/>
</dbReference>
<dbReference type="PROSITE" id="PS51257">
    <property type="entry name" value="PROKAR_LIPOPROTEIN"/>
    <property type="match status" value="1"/>
</dbReference>
<dbReference type="EMBL" id="QQRQ01000013">
    <property type="protein sequence ID" value="RFT06278.1"/>
    <property type="molecule type" value="Genomic_DNA"/>
</dbReference>
<proteinExistence type="predicted"/>
<evidence type="ECO:0000313" key="1">
    <source>
        <dbReference type="EMBL" id="RFT06278.1"/>
    </source>
</evidence>
<accession>A0A3E2B2L0</accession>
<evidence type="ECO:0000313" key="2">
    <source>
        <dbReference type="Proteomes" id="UP000260649"/>
    </source>
</evidence>
<protein>
    <submittedName>
        <fullName evidence="1">Uncharacterized protein</fullName>
    </submittedName>
</protein>